<name>A0A2T5P9Q9_9PSED</name>
<gene>
    <name evidence="2" type="ORF">DBO85_10325</name>
</gene>
<evidence type="ECO:0000313" key="3">
    <source>
        <dbReference type="Proteomes" id="UP000244064"/>
    </source>
</evidence>
<protein>
    <recommendedName>
        <fullName evidence="4">Lipocalin-like domain-containing protein</fullName>
    </recommendedName>
</protein>
<evidence type="ECO:0000313" key="2">
    <source>
        <dbReference type="EMBL" id="PTU74474.1"/>
    </source>
</evidence>
<comment type="caution">
    <text evidence="2">The sequence shown here is derived from an EMBL/GenBank/DDBJ whole genome shotgun (WGS) entry which is preliminary data.</text>
</comment>
<organism evidence="2 3">
    <name type="scientific">Pseudomonas mangrovi</name>
    <dbReference type="NCBI Taxonomy" id="2161748"/>
    <lineage>
        <taxon>Bacteria</taxon>
        <taxon>Pseudomonadati</taxon>
        <taxon>Pseudomonadota</taxon>
        <taxon>Gammaproteobacteria</taxon>
        <taxon>Pseudomonadales</taxon>
        <taxon>Pseudomonadaceae</taxon>
        <taxon>Pseudomonas</taxon>
    </lineage>
</organism>
<keyword evidence="1" id="KW-0732">Signal</keyword>
<dbReference type="AlphaFoldDB" id="A0A2T5P9Q9"/>
<reference evidence="2 3" key="1">
    <citation type="submission" date="2018-04" db="EMBL/GenBank/DDBJ databases">
        <title>Pseudomonas sp. nov., isolated from mangrove soil.</title>
        <authorList>
            <person name="Chen C."/>
        </authorList>
    </citation>
    <scope>NUCLEOTIDE SEQUENCE [LARGE SCALE GENOMIC DNA]</scope>
    <source>
        <strain evidence="2 3">TC-11</strain>
    </source>
</reference>
<evidence type="ECO:0000256" key="1">
    <source>
        <dbReference type="SAM" id="SignalP"/>
    </source>
</evidence>
<feature type="signal peptide" evidence="1">
    <location>
        <begin position="1"/>
        <end position="20"/>
    </location>
</feature>
<dbReference type="RefSeq" id="WP_108107170.1">
    <property type="nucleotide sequence ID" value="NZ_QASN01000017.1"/>
</dbReference>
<accession>A0A2T5P9Q9</accession>
<dbReference type="EMBL" id="QASN01000017">
    <property type="protein sequence ID" value="PTU74474.1"/>
    <property type="molecule type" value="Genomic_DNA"/>
</dbReference>
<feature type="chain" id="PRO_5015719161" description="Lipocalin-like domain-containing protein" evidence="1">
    <location>
        <begin position="21"/>
        <end position="116"/>
    </location>
</feature>
<sequence>MKKIALIGFSVFVLSGMAQAACKSELYGHWSLTHTSESLDSGLVPAEAPMTWAFSKDGKATLNMPPFLNATSNFECSGGAVIVKKTVPTTLSIVRLANSKLVWKENGSSTYFYFSK</sequence>
<proteinExistence type="predicted"/>
<evidence type="ECO:0008006" key="4">
    <source>
        <dbReference type="Google" id="ProtNLM"/>
    </source>
</evidence>
<dbReference type="Proteomes" id="UP000244064">
    <property type="component" value="Unassembled WGS sequence"/>
</dbReference>
<keyword evidence="3" id="KW-1185">Reference proteome</keyword>